<accession>A0ACC1WWV0</accession>
<keyword evidence="2" id="KW-1185">Reference proteome</keyword>
<name>A0ACC1WWV0_MELAZ</name>
<proteinExistence type="predicted"/>
<evidence type="ECO:0000313" key="2">
    <source>
        <dbReference type="Proteomes" id="UP001164539"/>
    </source>
</evidence>
<comment type="caution">
    <text evidence="1">The sequence shown here is derived from an EMBL/GenBank/DDBJ whole genome shotgun (WGS) entry which is preliminary data.</text>
</comment>
<dbReference type="EMBL" id="CM051406">
    <property type="protein sequence ID" value="KAJ4702803.1"/>
    <property type="molecule type" value="Genomic_DNA"/>
</dbReference>
<gene>
    <name evidence="1" type="ORF">OWV82_022796</name>
</gene>
<dbReference type="Proteomes" id="UP001164539">
    <property type="component" value="Chromosome 13"/>
</dbReference>
<reference evidence="1 2" key="1">
    <citation type="journal article" date="2023" name="Science">
        <title>Complex scaffold remodeling in plant triterpene biosynthesis.</title>
        <authorList>
            <person name="De La Pena R."/>
            <person name="Hodgson H."/>
            <person name="Liu J.C."/>
            <person name="Stephenson M.J."/>
            <person name="Martin A.C."/>
            <person name="Owen C."/>
            <person name="Harkess A."/>
            <person name="Leebens-Mack J."/>
            <person name="Jimenez L.E."/>
            <person name="Osbourn A."/>
            <person name="Sattely E.S."/>
        </authorList>
    </citation>
    <scope>NUCLEOTIDE SEQUENCE [LARGE SCALE GENOMIC DNA]</scope>
    <source>
        <strain evidence="2">cv. JPN11</strain>
        <tissue evidence="1">Leaf</tissue>
    </source>
</reference>
<organism evidence="1 2">
    <name type="scientific">Melia azedarach</name>
    <name type="common">Chinaberry tree</name>
    <dbReference type="NCBI Taxonomy" id="155640"/>
    <lineage>
        <taxon>Eukaryota</taxon>
        <taxon>Viridiplantae</taxon>
        <taxon>Streptophyta</taxon>
        <taxon>Embryophyta</taxon>
        <taxon>Tracheophyta</taxon>
        <taxon>Spermatophyta</taxon>
        <taxon>Magnoliopsida</taxon>
        <taxon>eudicotyledons</taxon>
        <taxon>Gunneridae</taxon>
        <taxon>Pentapetalae</taxon>
        <taxon>rosids</taxon>
        <taxon>malvids</taxon>
        <taxon>Sapindales</taxon>
        <taxon>Meliaceae</taxon>
        <taxon>Melia</taxon>
    </lineage>
</organism>
<sequence>MDTSCRLLHLLVVVLFLGFLVCTLCQDDSEDSITAVYIVTLKQAPSAHYYTEELRRTGKNHGFHHKPGGSGRLSRLTNPRNVSRSHPGSGSYIARVHDSILRRTLRGEKYLKLYSYHYLINGFSILVTPQQAEKLSRRREVANIVLDFSVRTATTHTPQFLGLPHGAWVQDGGYEAAGEGMVIGFIDTGIDPTHPSFADDTSAHSYPIPAHFSGVCEVTRDFPSGSCNRKLIAARHFAASAITRGIFNSSQDYASPFDGDGHGTHTASVAAGNHGVPVVVAGHHFGNASGMAPRAHVAVYKALYKSFGGLAADVVAAIDQAAQDGVDIISLSITPNRRPTGVATFFNPIDMALLSAVKAGIFVVQAAGNTGPSPKSMSSFSPWIFTVGAASHDRIYTNSIILGNNVTIAGVGLAPGTDDMYTLVSALHALTNDTTTTNDMYVGECQDSNNFNQELVKGNLLICSYSIRFVLGLSTIKQAIETAKNLSAAGVVFYMDPFVIGFQLNPTPMGMPGIIIPSPDDSKVLLQYYNSSLQRDEITKKIVKFGAVAFISGGIKANYNNTAPKVMYYSSRGPDPEDSLLDDADIMKPNLVAPGNFIWAAWSSVGTESVEFQGECFAMMSGTSMAAPHVAGLAALIKQKFPSFSPSAIASALSTTASLYDKNGGPIMAQRAYAKPDENQSPATPFDMGSGFVNATASLDPGLIFDAGYDEYMSFLCGINGSAPLVLNFTGQNCWSYNTTITGADLNLPSITITNLNQSRAVQRTVINIAGNETYRVGWFAPYGVSIEVSPTHFSIASGEKQVLNVFFKATMNNTSASYGRIGLFGHQGHVVNIPLSVIVKASYNTTTN</sequence>
<protein>
    <submittedName>
        <fullName evidence="1">Subtilisin-like protease</fullName>
    </submittedName>
</protein>
<evidence type="ECO:0000313" key="1">
    <source>
        <dbReference type="EMBL" id="KAJ4702803.1"/>
    </source>
</evidence>